<evidence type="ECO:0000313" key="8">
    <source>
        <dbReference type="EMBL" id="JAG56057.1"/>
    </source>
</evidence>
<dbReference type="SUPFAM" id="SSF48113">
    <property type="entry name" value="Heme-dependent peroxidases"/>
    <property type="match status" value="1"/>
</dbReference>
<accession>A0A0A9W2X4</accession>
<dbReference type="GO" id="GO:0020037">
    <property type="term" value="F:heme binding"/>
    <property type="evidence" value="ECO:0007669"/>
    <property type="project" value="InterPro"/>
</dbReference>
<dbReference type="AlphaFoldDB" id="A0A0A9W2X4"/>
<dbReference type="GO" id="GO:0004666">
    <property type="term" value="F:prostaglandin-endoperoxide synthase activity"/>
    <property type="evidence" value="ECO:0007669"/>
    <property type="project" value="TreeGrafter"/>
</dbReference>
<evidence type="ECO:0000256" key="4">
    <source>
        <dbReference type="ARBA" id="ARBA00023004"/>
    </source>
</evidence>
<keyword evidence="4" id="KW-0408">Iron</keyword>
<dbReference type="GO" id="GO:0019371">
    <property type="term" value="P:cyclooxygenase pathway"/>
    <property type="evidence" value="ECO:0007669"/>
    <property type="project" value="TreeGrafter"/>
</dbReference>
<evidence type="ECO:0000256" key="3">
    <source>
        <dbReference type="ARBA" id="ARBA00023002"/>
    </source>
</evidence>
<keyword evidence="2" id="KW-0223">Dioxygenase</keyword>
<keyword evidence="6" id="KW-1133">Transmembrane helix</keyword>
<dbReference type="InterPro" id="IPR010255">
    <property type="entry name" value="Haem_peroxidase_sf"/>
</dbReference>
<dbReference type="GO" id="GO:0046872">
    <property type="term" value="F:metal ion binding"/>
    <property type="evidence" value="ECO:0007669"/>
    <property type="project" value="UniProtKB-KW"/>
</dbReference>
<name>A0A0A9W2X4_LYGHE</name>
<proteinExistence type="predicted"/>
<keyword evidence="3" id="KW-0560">Oxidoreductase</keyword>
<feature type="transmembrane region" description="Helical" evidence="6">
    <location>
        <begin position="20"/>
        <end position="40"/>
    </location>
</feature>
<evidence type="ECO:0000256" key="5">
    <source>
        <dbReference type="SAM" id="MobiDB-lite"/>
    </source>
</evidence>
<dbReference type="PANTHER" id="PTHR11903:SF39">
    <property type="entry name" value="PROSTAGLANDIN G_H SYNTHASE 2-LIKE"/>
    <property type="match status" value="1"/>
</dbReference>
<dbReference type="SUPFAM" id="SSF57196">
    <property type="entry name" value="EGF/Laminin"/>
    <property type="match status" value="1"/>
</dbReference>
<dbReference type="GO" id="GO:0043005">
    <property type="term" value="C:neuron projection"/>
    <property type="evidence" value="ECO:0007669"/>
    <property type="project" value="TreeGrafter"/>
</dbReference>
<dbReference type="Gene3D" id="2.10.25.10">
    <property type="entry name" value="Laminin"/>
    <property type="match status" value="1"/>
</dbReference>
<feature type="region of interest" description="Disordered" evidence="5">
    <location>
        <begin position="633"/>
        <end position="658"/>
    </location>
</feature>
<evidence type="ECO:0000256" key="6">
    <source>
        <dbReference type="SAM" id="Phobius"/>
    </source>
</evidence>
<evidence type="ECO:0000313" key="7">
    <source>
        <dbReference type="EMBL" id="JAG02139.1"/>
    </source>
</evidence>
<dbReference type="EMBL" id="GBHO01041465">
    <property type="protein sequence ID" value="JAG02139.1"/>
    <property type="molecule type" value="Transcribed_RNA"/>
</dbReference>
<reference evidence="7" key="2">
    <citation type="submission" date="2014-07" db="EMBL/GenBank/DDBJ databases">
        <authorList>
            <person name="Hull J."/>
        </authorList>
    </citation>
    <scope>NUCLEOTIDE SEQUENCE</scope>
</reference>
<dbReference type="GO" id="GO:0016702">
    <property type="term" value="F:oxidoreductase activity, acting on single donors with incorporation of molecular oxygen, incorporation of two atoms of oxygen"/>
    <property type="evidence" value="ECO:0007669"/>
    <property type="project" value="TreeGrafter"/>
</dbReference>
<dbReference type="InterPro" id="IPR050783">
    <property type="entry name" value="Oxylipin_biosynth_metab"/>
</dbReference>
<keyword evidence="1" id="KW-0479">Metal-binding</keyword>
<keyword evidence="6" id="KW-0812">Transmembrane</keyword>
<organism evidence="7">
    <name type="scientific">Lygus hesperus</name>
    <name type="common">Western plant bug</name>
    <dbReference type="NCBI Taxonomy" id="30085"/>
    <lineage>
        <taxon>Eukaryota</taxon>
        <taxon>Metazoa</taxon>
        <taxon>Ecdysozoa</taxon>
        <taxon>Arthropoda</taxon>
        <taxon>Hexapoda</taxon>
        <taxon>Insecta</taxon>
        <taxon>Pterygota</taxon>
        <taxon>Neoptera</taxon>
        <taxon>Paraneoptera</taxon>
        <taxon>Hemiptera</taxon>
        <taxon>Heteroptera</taxon>
        <taxon>Panheteroptera</taxon>
        <taxon>Cimicomorpha</taxon>
        <taxon>Miridae</taxon>
        <taxon>Mirini</taxon>
        <taxon>Lygus</taxon>
    </lineage>
</organism>
<protein>
    <submittedName>
        <fullName evidence="7">Prostaglandin G/H synthase 2</fullName>
    </submittedName>
</protein>
<sequence length="695" mass="77812">MARLLFKGEPSSCSLWPKNIFGSLPPYLLVLIFLMLPPIFKVTEMREARAVFQGKIGSCCSFPCKNGGICVESCNEYSCDCAGTHHFGKNCQYEMLMTKIVRLSNALWHTLDGPLGLLKIVDSFDFLHSFFYNKLVKSVVKKVQEPKFSSIHCGISNNIFHSCTDQVLLLSPVPPHCPTPLGTAGFQILPPLGSLFDLVLKRCDSMHKSKGKVNLLFVAYAQFLAKQMSGSNNVNWLGSSGMYGNFERTHCQGKISRTGSPHSECCRDNPRNIYHTSIMSDALQNIVLREHNRICDLLHSTNPGWSDQRLYETATHVVAGEIITITSTEWLPFLKDYRMRMKFKSPYTSVITNKVPHEVILAMFWPQMYPDTISIGGSNIGLSVLASGSVESLHRGGTFQLMKTLAATCPGKMGTQNVPAAFEENTKKLILEGRRRNLQSFNNYRVSLGLRRCKSFAELTGDPSVLLLLQKMYGDIEGLELIPGLLLESPREGKVLGDTMTALISDLIFKAAVTHPLTTTSYLKKSTFGGNQGWEVVKNANIKNLICQNVNEGCCKEVDLTFGKKSCNKEPPCGKKNVRENVKKLMPKKIIGLSDKDCTPKIIHENEPTSMVPDEPPSPKLCEKIETPHLQPQKQHCTLKSPPRTCNKPKPKPDCHVPKERTCQQKESSCKEIIPPEVKQVKKCCNRRPWFRTRK</sequence>
<keyword evidence="6" id="KW-0472">Membrane</keyword>
<dbReference type="GO" id="GO:0005737">
    <property type="term" value="C:cytoplasm"/>
    <property type="evidence" value="ECO:0007669"/>
    <property type="project" value="TreeGrafter"/>
</dbReference>
<dbReference type="CDD" id="cd00053">
    <property type="entry name" value="EGF"/>
    <property type="match status" value="1"/>
</dbReference>
<evidence type="ECO:0000256" key="1">
    <source>
        <dbReference type="ARBA" id="ARBA00022723"/>
    </source>
</evidence>
<reference evidence="8" key="3">
    <citation type="submission" date="2014-09" db="EMBL/GenBank/DDBJ databases">
        <authorList>
            <person name="Magalhaes I.L.F."/>
            <person name="Oliveira U."/>
            <person name="Santos F.R."/>
            <person name="Vidigal T.H.D.A."/>
            <person name="Brescovit A.D."/>
            <person name="Santos A.J."/>
        </authorList>
    </citation>
    <scope>NUCLEOTIDE SEQUENCE</scope>
</reference>
<dbReference type="Gene3D" id="1.10.640.10">
    <property type="entry name" value="Haem peroxidase domain superfamily, animal type"/>
    <property type="match status" value="1"/>
</dbReference>
<dbReference type="Pfam" id="PF03098">
    <property type="entry name" value="An_peroxidase"/>
    <property type="match status" value="1"/>
</dbReference>
<evidence type="ECO:0000256" key="2">
    <source>
        <dbReference type="ARBA" id="ARBA00022964"/>
    </source>
</evidence>
<gene>
    <name evidence="7" type="primary">PTGS2</name>
    <name evidence="7" type="ORF">CM83_9964</name>
</gene>
<dbReference type="InterPro" id="IPR037120">
    <property type="entry name" value="Haem_peroxidase_sf_animal"/>
</dbReference>
<dbReference type="GO" id="GO:0004601">
    <property type="term" value="F:peroxidase activity"/>
    <property type="evidence" value="ECO:0007669"/>
    <property type="project" value="InterPro"/>
</dbReference>
<dbReference type="PROSITE" id="PS50292">
    <property type="entry name" value="PEROXIDASE_3"/>
    <property type="match status" value="1"/>
</dbReference>
<dbReference type="EMBL" id="GBRD01009767">
    <property type="protein sequence ID" value="JAG56057.1"/>
    <property type="molecule type" value="Transcribed_RNA"/>
</dbReference>
<dbReference type="PANTHER" id="PTHR11903">
    <property type="entry name" value="PROSTAGLANDIN G/H SYNTHASE"/>
    <property type="match status" value="1"/>
</dbReference>
<dbReference type="GO" id="GO:0006979">
    <property type="term" value="P:response to oxidative stress"/>
    <property type="evidence" value="ECO:0007669"/>
    <property type="project" value="InterPro"/>
</dbReference>
<dbReference type="InterPro" id="IPR019791">
    <property type="entry name" value="Haem_peroxidase_animal"/>
</dbReference>
<reference evidence="7" key="1">
    <citation type="journal article" date="2014" name="PLoS ONE">
        <title>Transcriptome-Based Identification of ABC Transporters in the Western Tarnished Plant Bug Lygus hesperus.</title>
        <authorList>
            <person name="Hull J.J."/>
            <person name="Chaney K."/>
            <person name="Geib S.M."/>
            <person name="Fabrick J.A."/>
            <person name="Brent C.S."/>
            <person name="Walsh D."/>
            <person name="Lavine L.C."/>
        </authorList>
    </citation>
    <scope>NUCLEOTIDE SEQUENCE</scope>
</reference>